<feature type="region of interest" description="Disordered" evidence="1">
    <location>
        <begin position="1131"/>
        <end position="1152"/>
    </location>
</feature>
<dbReference type="RefSeq" id="WP_091782887.1">
    <property type="nucleotide sequence ID" value="NZ_LT629711.1"/>
</dbReference>
<accession>A0A1H0PEI0</accession>
<dbReference type="PANTHER" id="PTHR10098">
    <property type="entry name" value="RAPSYN-RELATED"/>
    <property type="match status" value="1"/>
</dbReference>
<reference evidence="4" key="1">
    <citation type="submission" date="2016-10" db="EMBL/GenBank/DDBJ databases">
        <authorList>
            <person name="Varghese N."/>
            <person name="Submissions S."/>
        </authorList>
    </citation>
    <scope>NUCLEOTIDE SEQUENCE [LARGE SCALE GENOMIC DNA]</scope>
    <source>
        <strain evidence="4">DSM 22329</strain>
    </source>
</reference>
<dbReference type="Proteomes" id="UP000199077">
    <property type="component" value="Chromosome I"/>
</dbReference>
<dbReference type="PANTHER" id="PTHR10098:SF108">
    <property type="entry name" value="TETRATRICOPEPTIDE REPEAT PROTEIN 28"/>
    <property type="match status" value="1"/>
</dbReference>
<sequence length="1169" mass="122456">MTTSLLREELLDVPPALTGNPAFDGPLTALLHGEPRRALDLLQGAPPGRTTAALTAWARQLDRNWYPGDVGAEVGLDPDGAFVQPRPTQDPVEGGTEMLTAYGPNGLRTPRTLVELSMRMGAMPGVQQAVGQGDQYLGWLSQYAQATGQPALVQWTFLAGADLHRRAGDPGHAALLEGARQQAQSLGDSPRLALTFLAEGDWAAAPGSSPEALGWDLAPQNVPSPLGVSDLPRAAAAWDQAEQLLQGFDLPRFRSALALRRAVLARASGDVPAKRARLAAALGEAARSGDSAAYHLAAVHTLVADIDEGLLGQHQLDLGGGWHPPTHGPVADLLSWADTVGSRSWCVGLGRLLQRCGDAWQQAGSAARARVAYLAAVQLVSTDSAVPSDTLHTAIAQVEARLNLSANALLRLERAFADRFADTDATDDFGFAQKLEASLVMVQAYRARARGAAAGLTADRMQTLRDGLAAAHAAMSTKLGPADGPVPRDMEGLQAAIAAMRQDGSLEDSAAVSERAVQLMVRVQLEMARSQLDMIDVIVALARATASEQAGLTGEAQRWFEEAVTRAKRPQVEPYLLPLALYQANRRDEAAAALRTTAAGLADDLLLSMWVRVGEVDAAQACLDRLRAAGRSLDDWVSLLTVAELRLAQGDAAAARDSARAGMVAFEGLVSGVLRDPDRLDACDQPDVVALYATVALAEQRLGHDEAAFDAAESVRRLVAGAGSTAPHDPVRAAWQRAAAEYSAVSKTVLAVVGSRETTDLFTGLDEADGRLMAAEQALESAQPGSLLRGVVSAPPAGIAALRSNLPVGTVVLAYLTVGDDFLAWAVTRDELVPHHRTLRERDVAELVRRVHAGCADGRAPAETAQLAELVLGPFTAQLHGNQRVVVVPFGSLNLVPFHALPFSGAALGESHVVSYAASAPAAVTAAGAQGVTARRPLVVGDPAFDRTARPQLAQLPGSRVEAVAVAAALRAADPLLGEAATEPAVAARLEDCDLLHLSSHGHVDELSPFASALVMAGTDELTVAELVGLRFRTDLAVLTGCDTGRGTATLGGDVIGLTRALLQGGVQRAVVSLWPVDDAVAPVTMNAFYQHLMAGSPPAEALAEAQRAVRAMDADALQAAYVELGGGGPATGTRRGVELDPELRDDDELPAPLGGDAERYWAPFVLVG</sequence>
<dbReference type="STRING" id="443156.SAMN04489867_1227"/>
<protein>
    <submittedName>
        <fullName evidence="3">CHAT domain-containing protein</fullName>
    </submittedName>
</protein>
<dbReference type="OrthoDB" id="4149784at2"/>
<gene>
    <name evidence="3" type="ORF">SAMN04489867_1227</name>
</gene>
<evidence type="ECO:0000259" key="2">
    <source>
        <dbReference type="Pfam" id="PF12770"/>
    </source>
</evidence>
<name>A0A1H0PEI0_9MICO</name>
<dbReference type="AlphaFoldDB" id="A0A1H0PEI0"/>
<dbReference type="EMBL" id="LT629711">
    <property type="protein sequence ID" value="SDP03058.1"/>
    <property type="molecule type" value="Genomic_DNA"/>
</dbReference>
<dbReference type="Pfam" id="PF12770">
    <property type="entry name" value="CHAT"/>
    <property type="match status" value="1"/>
</dbReference>
<keyword evidence="4" id="KW-1185">Reference proteome</keyword>
<dbReference type="InterPro" id="IPR024983">
    <property type="entry name" value="CHAT_dom"/>
</dbReference>
<proteinExistence type="predicted"/>
<evidence type="ECO:0000313" key="4">
    <source>
        <dbReference type="Proteomes" id="UP000199077"/>
    </source>
</evidence>
<organism evidence="3 4">
    <name type="scientific">Pedococcus dokdonensis</name>
    <dbReference type="NCBI Taxonomy" id="443156"/>
    <lineage>
        <taxon>Bacteria</taxon>
        <taxon>Bacillati</taxon>
        <taxon>Actinomycetota</taxon>
        <taxon>Actinomycetes</taxon>
        <taxon>Micrococcales</taxon>
        <taxon>Intrasporangiaceae</taxon>
        <taxon>Pedococcus</taxon>
    </lineage>
</organism>
<feature type="domain" description="CHAT" evidence="2">
    <location>
        <begin position="865"/>
        <end position="1169"/>
    </location>
</feature>
<evidence type="ECO:0000256" key="1">
    <source>
        <dbReference type="SAM" id="MobiDB-lite"/>
    </source>
</evidence>
<evidence type="ECO:0000313" key="3">
    <source>
        <dbReference type="EMBL" id="SDP03058.1"/>
    </source>
</evidence>